<reference evidence="2 3" key="1">
    <citation type="submission" date="2018-06" db="EMBL/GenBank/DDBJ databases">
        <authorList>
            <consortium name="Pathogen Informatics"/>
            <person name="Doyle S."/>
        </authorList>
    </citation>
    <scope>NUCLEOTIDE SEQUENCE [LARGE SCALE GENOMIC DNA]</scope>
    <source>
        <strain evidence="2 3">NCTC10926</strain>
    </source>
</reference>
<dbReference type="InterPro" id="IPR031876">
    <property type="entry name" value="DUF4760"/>
</dbReference>
<dbReference type="RefSeq" id="WP_115615841.1">
    <property type="nucleotide sequence ID" value="NZ_UFSW01000002.1"/>
</dbReference>
<dbReference type="Proteomes" id="UP000254620">
    <property type="component" value="Unassembled WGS sequence"/>
</dbReference>
<keyword evidence="1" id="KW-1133">Transmembrane helix</keyword>
<organism evidence="2 3">
    <name type="scientific">Avibacterium paragallinarum</name>
    <name type="common">Haemophilus gallinarum</name>
    <dbReference type="NCBI Taxonomy" id="728"/>
    <lineage>
        <taxon>Bacteria</taxon>
        <taxon>Pseudomonadati</taxon>
        <taxon>Pseudomonadota</taxon>
        <taxon>Gammaproteobacteria</taxon>
        <taxon>Pasteurellales</taxon>
        <taxon>Pasteurellaceae</taxon>
        <taxon>Avibacterium</taxon>
    </lineage>
</organism>
<protein>
    <recommendedName>
        <fullName evidence="4">DUF4760 domain-containing protein</fullName>
    </recommendedName>
</protein>
<dbReference type="EMBL" id="UFSW01000002">
    <property type="protein sequence ID" value="SUV40760.1"/>
    <property type="molecule type" value="Genomic_DNA"/>
</dbReference>
<dbReference type="AlphaFoldDB" id="A0A380Z7P1"/>
<gene>
    <name evidence="2" type="ORF">NCTC10926_02816</name>
</gene>
<name>A0A380Z7P1_AVIPA</name>
<dbReference type="Pfam" id="PF15956">
    <property type="entry name" value="DUF4760"/>
    <property type="match status" value="1"/>
</dbReference>
<evidence type="ECO:0000256" key="1">
    <source>
        <dbReference type="SAM" id="Phobius"/>
    </source>
</evidence>
<keyword evidence="1" id="KW-0812">Transmembrane</keyword>
<keyword evidence="1" id="KW-0472">Membrane</keyword>
<evidence type="ECO:0000313" key="2">
    <source>
        <dbReference type="EMBL" id="SUV40760.1"/>
    </source>
</evidence>
<evidence type="ECO:0000313" key="3">
    <source>
        <dbReference type="Proteomes" id="UP000254620"/>
    </source>
</evidence>
<evidence type="ECO:0008006" key="4">
    <source>
        <dbReference type="Google" id="ProtNLM"/>
    </source>
</evidence>
<sequence length="168" mass="20069">MEETVKILGESYGFWVQTGAVLLSAIMAVLAILHNGRMARKRTTIDVLLQENQDKELIAAKFTVFNLARDANNSFVDIYFKEKEKQSDTYKQITMLLNRYEFIAQSIHNKAFEEKIYKQMQYTNITRMWDRLCPLIYEIRQRQNSSTFYQEFEWLATRWKKKPLKAYK</sequence>
<accession>A0A380Z7P1</accession>
<feature type="transmembrane region" description="Helical" evidence="1">
    <location>
        <begin position="12"/>
        <end position="33"/>
    </location>
</feature>
<proteinExistence type="predicted"/>